<comment type="caution">
    <text evidence="2">The sequence shown here is derived from an EMBL/GenBank/DDBJ whole genome shotgun (WGS) entry which is preliminary data.</text>
</comment>
<feature type="domain" description="Paraneoplastic antigen Ma-like C-terminal" evidence="1">
    <location>
        <begin position="22"/>
        <end position="116"/>
    </location>
</feature>
<evidence type="ECO:0000313" key="3">
    <source>
        <dbReference type="Proteomes" id="UP001152795"/>
    </source>
</evidence>
<dbReference type="AlphaFoldDB" id="A0A6S7I280"/>
<sequence>MATALPTFPEFNLRDQSNLAARWEKYLKRFTNLMTAMNVTDASRKRALLLHYVGEEVNDLFETLPDKGDDKDFKKAYEALTQYFTPKKNVSFEIFKFRNLKQEIHETVDAFHTRLQIAAKYCEFGDNKDKEIKAQIKLGTTSKKLRRYSFRSPALSLTELLDYVRTIHETGKQAKGIEAAPREFPTSYCNRESDDIHKVQSERPTKRYTNSRNRFKRTAIQL</sequence>
<dbReference type="PANTHER" id="PTHR33198">
    <property type="entry name" value="ANK_REP_REGION DOMAIN-CONTAINING PROTEIN-RELATED"/>
    <property type="match status" value="1"/>
</dbReference>
<keyword evidence="3" id="KW-1185">Reference proteome</keyword>
<accession>A0A6S7I280</accession>
<proteinExistence type="predicted"/>
<evidence type="ECO:0000313" key="2">
    <source>
        <dbReference type="EMBL" id="CAB4000901.1"/>
    </source>
</evidence>
<dbReference type="EMBL" id="CACRXK020003956">
    <property type="protein sequence ID" value="CAB4000901.1"/>
    <property type="molecule type" value="Genomic_DNA"/>
</dbReference>
<gene>
    <name evidence="2" type="ORF">PACLA_8A021958</name>
</gene>
<evidence type="ECO:0000259" key="1">
    <source>
        <dbReference type="Pfam" id="PF14893"/>
    </source>
</evidence>
<name>A0A6S7I280_PARCT</name>
<dbReference type="Pfam" id="PF14893">
    <property type="entry name" value="PNMA"/>
    <property type="match status" value="1"/>
</dbReference>
<dbReference type="OrthoDB" id="5988102at2759"/>
<protein>
    <recommendedName>
        <fullName evidence="1">Paraneoplastic antigen Ma-like C-terminal domain-containing protein</fullName>
    </recommendedName>
</protein>
<dbReference type="Proteomes" id="UP001152795">
    <property type="component" value="Unassembled WGS sequence"/>
</dbReference>
<dbReference type="PANTHER" id="PTHR33198:SF20">
    <property type="entry name" value="RETROTRANSPOSON GAG DOMAIN-CONTAINING PROTEIN"/>
    <property type="match status" value="1"/>
</dbReference>
<reference evidence="2" key="1">
    <citation type="submission" date="2020-04" db="EMBL/GenBank/DDBJ databases">
        <authorList>
            <person name="Alioto T."/>
            <person name="Alioto T."/>
            <person name="Gomez Garrido J."/>
        </authorList>
    </citation>
    <scope>NUCLEOTIDE SEQUENCE</scope>
    <source>
        <strain evidence="2">A484AB</strain>
    </source>
</reference>
<organism evidence="2 3">
    <name type="scientific">Paramuricea clavata</name>
    <name type="common">Red gorgonian</name>
    <name type="synonym">Violescent sea-whip</name>
    <dbReference type="NCBI Taxonomy" id="317549"/>
    <lineage>
        <taxon>Eukaryota</taxon>
        <taxon>Metazoa</taxon>
        <taxon>Cnidaria</taxon>
        <taxon>Anthozoa</taxon>
        <taxon>Octocorallia</taxon>
        <taxon>Malacalcyonacea</taxon>
        <taxon>Plexauridae</taxon>
        <taxon>Paramuricea</taxon>
    </lineage>
</organism>
<dbReference type="InterPro" id="IPR048270">
    <property type="entry name" value="PNMA_C"/>
</dbReference>